<comment type="catalytic activity">
    <reaction evidence="2">
        <text>an L-aminoacyl-L-amino acid + H2O = 2 an L-alpha-amino acid</text>
        <dbReference type="Rhea" id="RHEA:48940"/>
        <dbReference type="ChEBI" id="CHEBI:15377"/>
        <dbReference type="ChEBI" id="CHEBI:59869"/>
        <dbReference type="ChEBI" id="CHEBI:77460"/>
        <dbReference type="EC" id="3.4.13.19"/>
    </reaction>
</comment>
<organism evidence="5 6">
    <name type="scientific">Cladorrhinum samala</name>
    <dbReference type="NCBI Taxonomy" id="585594"/>
    <lineage>
        <taxon>Eukaryota</taxon>
        <taxon>Fungi</taxon>
        <taxon>Dikarya</taxon>
        <taxon>Ascomycota</taxon>
        <taxon>Pezizomycotina</taxon>
        <taxon>Sordariomycetes</taxon>
        <taxon>Sordariomycetidae</taxon>
        <taxon>Sordariales</taxon>
        <taxon>Podosporaceae</taxon>
        <taxon>Cladorrhinum</taxon>
    </lineage>
</organism>
<dbReference type="EMBL" id="MU864999">
    <property type="protein sequence ID" value="KAK4461028.1"/>
    <property type="molecule type" value="Genomic_DNA"/>
</dbReference>
<dbReference type="GO" id="GO:0046872">
    <property type="term" value="F:metal ion binding"/>
    <property type="evidence" value="ECO:0007669"/>
    <property type="project" value="UniProtKB-UniRule"/>
</dbReference>
<dbReference type="PROSITE" id="PS51365">
    <property type="entry name" value="RENAL_DIPEPTIDASE_2"/>
    <property type="match status" value="1"/>
</dbReference>
<keyword evidence="6" id="KW-1185">Reference proteome</keyword>
<dbReference type="SUPFAM" id="SSF51556">
    <property type="entry name" value="Metallo-dependent hydrolases"/>
    <property type="match status" value="1"/>
</dbReference>
<keyword evidence="3" id="KW-0812">Transmembrane</keyword>
<feature type="domain" description="Methyltransferase" evidence="4">
    <location>
        <begin position="550"/>
        <end position="767"/>
    </location>
</feature>
<dbReference type="CDD" id="cd01301">
    <property type="entry name" value="rDP_like"/>
    <property type="match status" value="1"/>
</dbReference>
<evidence type="ECO:0000256" key="1">
    <source>
        <dbReference type="ARBA" id="ARBA00022997"/>
    </source>
</evidence>
<dbReference type="InterPro" id="IPR032466">
    <property type="entry name" value="Metal_Hydrolase"/>
</dbReference>
<reference evidence="5" key="1">
    <citation type="journal article" date="2023" name="Mol. Phylogenet. Evol.">
        <title>Genome-scale phylogeny and comparative genomics of the fungal order Sordariales.</title>
        <authorList>
            <person name="Hensen N."/>
            <person name="Bonometti L."/>
            <person name="Westerberg I."/>
            <person name="Brannstrom I.O."/>
            <person name="Guillou S."/>
            <person name="Cros-Aarteil S."/>
            <person name="Calhoun S."/>
            <person name="Haridas S."/>
            <person name="Kuo A."/>
            <person name="Mondo S."/>
            <person name="Pangilinan J."/>
            <person name="Riley R."/>
            <person name="LaButti K."/>
            <person name="Andreopoulos B."/>
            <person name="Lipzen A."/>
            <person name="Chen C."/>
            <person name="Yan M."/>
            <person name="Daum C."/>
            <person name="Ng V."/>
            <person name="Clum A."/>
            <person name="Steindorff A."/>
            <person name="Ohm R.A."/>
            <person name="Martin F."/>
            <person name="Silar P."/>
            <person name="Natvig D.O."/>
            <person name="Lalanne C."/>
            <person name="Gautier V."/>
            <person name="Ament-Velasquez S.L."/>
            <person name="Kruys A."/>
            <person name="Hutchinson M.I."/>
            <person name="Powell A.J."/>
            <person name="Barry K."/>
            <person name="Miller A.N."/>
            <person name="Grigoriev I.V."/>
            <person name="Debuchy R."/>
            <person name="Gladieux P."/>
            <person name="Hiltunen Thoren M."/>
            <person name="Johannesson H."/>
        </authorList>
    </citation>
    <scope>NUCLEOTIDE SEQUENCE</scope>
    <source>
        <strain evidence="5">PSN324</strain>
    </source>
</reference>
<keyword evidence="3" id="KW-1133">Transmembrane helix</keyword>
<dbReference type="AlphaFoldDB" id="A0AAV9HJX9"/>
<name>A0AAV9HJX9_9PEZI</name>
<keyword evidence="2" id="KW-0482">Metalloprotease</keyword>
<accession>A0AAV9HJX9</accession>
<keyword evidence="2" id="KW-0645">Protease</keyword>
<dbReference type="GO" id="GO:0006508">
    <property type="term" value="P:proteolysis"/>
    <property type="evidence" value="ECO:0007669"/>
    <property type="project" value="UniProtKB-KW"/>
</dbReference>
<evidence type="ECO:0000259" key="4">
    <source>
        <dbReference type="Pfam" id="PF13679"/>
    </source>
</evidence>
<dbReference type="Pfam" id="PF01244">
    <property type="entry name" value="Peptidase_M19"/>
    <property type="match status" value="1"/>
</dbReference>
<sequence>MKTEAACPGHTAFPGLRAEDLGPISRNAREPSRTRRTVYSGVIALCLLLVWVLQCPNHGEWLRQKFFGDEPKSIEERVKTILTETPLIDGHNDLAIFIRAYYQNHINDGKFTKSFLEGGLEGHVDLARLRSGMNGGAFWSAFWPCPANGTDYSDANYLPIVQSTLQQIDLIHRLRGLFPSHLSPQSLTSSSALQYFKDQSLLISPIGIEGLHQIGNSAATLRLYHSLGVRYATLTHNCGNQFADAALWEHPNLHKAPPVHNGVSIPRGSDLITEMNRLGMIVDLSHTSVDTMLDVLGANPQKWEGSRAPVIFSHSSAYGICPHPRNVPDEVLEHVKTKRGLVMVNFAPDFISCKAARDRDDGLPEFVPEEATLAQVVKHVKYIGEKIGYDYVGFGSDFDGIQSTPEGLEDVSKYPDLVAELLRQEVSDEDVAKVVGGNLLRVWSDVDKVAEELQKKGENFFTTEPGMFISAVPKEWQSYLLETEPMALLDFLMRDDLSSVSSNGGPGSPPESLLGYVKDIRKHSLRRSFTPSKPKLQVLPRSVALGMKTKKIHEVTHFAGYIDNLAEDVAQTGSKEITHFVDFGSGQNYLGRTLASPPYNKHIVAVESKESNMAGAKDLDILSGLAEKEKRVRNKKLYNRILEAADPSLHNDEQALKNVARELGVTEEEIATVDLRSRKELQATYAVEEGKGTIEYVVGKLEHADLTDVLAQLRGFEDEARREDLRMMAVSIHSCGNLSHYGIRSMVLNPCIHAVAIVGCCYNLLTEKLGPPTYKPPFGRPSLKPINARVVRESEKRDPQGFPMSERFSTYKNDGIRLNITARMMACQAPQNWTEKESDTFFTRHFYRAVLQKIFLDKGVISRVYHGEEVDDSPFNSSTNPVVIGSLRKQCYTSFNAYVRGAITKLTTNTEYSQYSKVIQDRMGDITDEEIMRYEDEYRYRKRELSAVWSLMAFSACVVESLIATDRWQYLREQSDIVRDCWVETVFDYRESPRNLVVVGIKR</sequence>
<keyword evidence="2" id="KW-0862">Zinc</keyword>
<protein>
    <recommendedName>
        <fullName evidence="2">Dipeptidase</fullName>
        <ecNumber evidence="2">3.4.13.19</ecNumber>
    </recommendedName>
</protein>
<evidence type="ECO:0000256" key="3">
    <source>
        <dbReference type="SAM" id="Phobius"/>
    </source>
</evidence>
<dbReference type="Proteomes" id="UP001321749">
    <property type="component" value="Unassembled WGS sequence"/>
</dbReference>
<comment type="cofactor">
    <cofactor evidence="2">
        <name>Zn(2+)</name>
        <dbReference type="ChEBI" id="CHEBI:29105"/>
    </cofactor>
</comment>
<dbReference type="InterPro" id="IPR008257">
    <property type="entry name" value="Pept_M19"/>
</dbReference>
<comment type="caution">
    <text evidence="5">The sequence shown here is derived from an EMBL/GenBank/DDBJ whole genome shotgun (WGS) entry which is preliminary data.</text>
</comment>
<dbReference type="EC" id="3.4.13.19" evidence="2"/>
<reference evidence="5" key="2">
    <citation type="submission" date="2023-06" db="EMBL/GenBank/DDBJ databases">
        <authorList>
            <consortium name="Lawrence Berkeley National Laboratory"/>
            <person name="Mondo S.J."/>
            <person name="Hensen N."/>
            <person name="Bonometti L."/>
            <person name="Westerberg I."/>
            <person name="Brannstrom I.O."/>
            <person name="Guillou S."/>
            <person name="Cros-Aarteil S."/>
            <person name="Calhoun S."/>
            <person name="Haridas S."/>
            <person name="Kuo A."/>
            <person name="Pangilinan J."/>
            <person name="Riley R."/>
            <person name="Labutti K."/>
            <person name="Andreopoulos B."/>
            <person name="Lipzen A."/>
            <person name="Chen C."/>
            <person name="Yanf M."/>
            <person name="Daum C."/>
            <person name="Ng V."/>
            <person name="Clum A."/>
            <person name="Steindorff A."/>
            <person name="Ohm R."/>
            <person name="Martin F."/>
            <person name="Silar P."/>
            <person name="Natvig D."/>
            <person name="Lalanne C."/>
            <person name="Gautier V."/>
            <person name="Ament-Velasquez S.L."/>
            <person name="Kruys A."/>
            <person name="Hutchinson M.I."/>
            <person name="Powell A.J."/>
            <person name="Barry K."/>
            <person name="Miller A.N."/>
            <person name="Grigoriev I.V."/>
            <person name="Debuchy R."/>
            <person name="Gladieux P."/>
            <person name="Thoren M.H."/>
            <person name="Johannesson H."/>
        </authorList>
    </citation>
    <scope>NUCLEOTIDE SEQUENCE</scope>
    <source>
        <strain evidence="5">PSN324</strain>
    </source>
</reference>
<evidence type="ECO:0000313" key="6">
    <source>
        <dbReference type="Proteomes" id="UP001321749"/>
    </source>
</evidence>
<evidence type="ECO:0000313" key="5">
    <source>
        <dbReference type="EMBL" id="KAK4461028.1"/>
    </source>
</evidence>
<dbReference type="Pfam" id="PF13679">
    <property type="entry name" value="Methyltransf_32"/>
    <property type="match status" value="1"/>
</dbReference>
<keyword evidence="1 2" id="KW-0224">Dipeptidase</keyword>
<dbReference type="GO" id="GO:0070573">
    <property type="term" value="F:metallodipeptidase activity"/>
    <property type="evidence" value="ECO:0007669"/>
    <property type="project" value="InterPro"/>
</dbReference>
<gene>
    <name evidence="5" type="ORF">QBC42DRAFT_306701</name>
</gene>
<dbReference type="PANTHER" id="PTHR10443">
    <property type="entry name" value="MICROSOMAL DIPEPTIDASE"/>
    <property type="match status" value="1"/>
</dbReference>
<dbReference type="PANTHER" id="PTHR10443:SF12">
    <property type="entry name" value="DIPEPTIDASE"/>
    <property type="match status" value="1"/>
</dbReference>
<keyword evidence="3" id="KW-0472">Membrane</keyword>
<comment type="similarity">
    <text evidence="2">Belongs to the metallo-dependent hydrolases superfamily. Peptidase M19 family.</text>
</comment>
<keyword evidence="2" id="KW-0479">Metal-binding</keyword>
<keyword evidence="2" id="KW-0378">Hydrolase</keyword>
<evidence type="ECO:0000256" key="2">
    <source>
        <dbReference type="RuleBase" id="RU341113"/>
    </source>
</evidence>
<feature type="transmembrane region" description="Helical" evidence="3">
    <location>
        <begin position="36"/>
        <end position="53"/>
    </location>
</feature>
<dbReference type="Gene3D" id="3.20.20.140">
    <property type="entry name" value="Metal-dependent hydrolases"/>
    <property type="match status" value="1"/>
</dbReference>
<proteinExistence type="inferred from homology"/>
<dbReference type="InterPro" id="IPR025714">
    <property type="entry name" value="Methyltranfer_dom"/>
</dbReference>